<dbReference type="PANTHER" id="PTHR30603:SF17">
    <property type="entry name" value="RNA POLYMERASE SIGMA-G FACTOR"/>
    <property type="match status" value="1"/>
</dbReference>
<dbReference type="PRINTS" id="PR00046">
    <property type="entry name" value="SIGMA70FCT"/>
</dbReference>
<protein>
    <submittedName>
        <fullName evidence="6">Sigma-70 family RNA polymerase sigma factor</fullName>
    </submittedName>
</protein>
<keyword evidence="7" id="KW-1185">Reference proteome</keyword>
<dbReference type="EMBL" id="CP072384">
    <property type="protein sequence ID" value="QUC06945.1"/>
    <property type="molecule type" value="Genomic_DNA"/>
</dbReference>
<evidence type="ECO:0000313" key="6">
    <source>
        <dbReference type="EMBL" id="QUC06945.1"/>
    </source>
</evidence>
<evidence type="ECO:0000313" key="7">
    <source>
        <dbReference type="Proteomes" id="UP000678513"/>
    </source>
</evidence>
<dbReference type="InterPro" id="IPR000943">
    <property type="entry name" value="RNA_pol_sigma70"/>
</dbReference>
<organism evidence="6 7">
    <name type="scientific">Arachnia rubra</name>
    <dbReference type="NCBI Taxonomy" id="1547448"/>
    <lineage>
        <taxon>Bacteria</taxon>
        <taxon>Bacillati</taxon>
        <taxon>Actinomycetota</taxon>
        <taxon>Actinomycetes</taxon>
        <taxon>Propionibacteriales</taxon>
        <taxon>Propionibacteriaceae</taxon>
        <taxon>Arachnia</taxon>
    </lineage>
</organism>
<dbReference type="SUPFAM" id="SSF88946">
    <property type="entry name" value="Sigma2 domain of RNA polymerase sigma factors"/>
    <property type="match status" value="1"/>
</dbReference>
<dbReference type="InterPro" id="IPR013325">
    <property type="entry name" value="RNA_pol_sigma_r2"/>
</dbReference>
<evidence type="ECO:0000256" key="3">
    <source>
        <dbReference type="ARBA" id="ARBA00023125"/>
    </source>
</evidence>
<accession>A0ABX7Y239</accession>
<dbReference type="PANTHER" id="PTHR30603">
    <property type="entry name" value="RNA POLYMERASE SIGMA FACTOR RPO"/>
    <property type="match status" value="1"/>
</dbReference>
<reference evidence="6 7" key="1">
    <citation type="submission" date="2021-03" db="EMBL/GenBank/DDBJ databases">
        <title>Human Oral Microbial Genomes.</title>
        <authorList>
            <person name="Johnston C.D."/>
            <person name="Chen T."/>
            <person name="Dewhirst F.E."/>
        </authorList>
    </citation>
    <scope>NUCLEOTIDE SEQUENCE [LARGE SCALE GENOMIC DNA]</scope>
    <source>
        <strain evidence="6 7">DSMZ 100122</strain>
    </source>
</reference>
<evidence type="ECO:0000256" key="2">
    <source>
        <dbReference type="ARBA" id="ARBA00023082"/>
    </source>
</evidence>
<dbReference type="InterPro" id="IPR050239">
    <property type="entry name" value="Sigma-70_RNA_pol_init_factors"/>
</dbReference>
<dbReference type="InterPro" id="IPR014284">
    <property type="entry name" value="RNA_pol_sigma-70_dom"/>
</dbReference>
<dbReference type="NCBIfam" id="TIGR02937">
    <property type="entry name" value="sigma70-ECF"/>
    <property type="match status" value="1"/>
</dbReference>
<keyword evidence="2" id="KW-0731">Sigma factor</keyword>
<feature type="domain" description="RNA polymerase sigma-70 region 2" evidence="5">
    <location>
        <begin position="61"/>
        <end position="128"/>
    </location>
</feature>
<proteinExistence type="predicted"/>
<gene>
    <name evidence="6" type="ORF">J5A65_08160</name>
</gene>
<dbReference type="InterPro" id="IPR007627">
    <property type="entry name" value="RNA_pol_sigma70_r2"/>
</dbReference>
<dbReference type="Gene3D" id="1.20.120.1810">
    <property type="match status" value="1"/>
</dbReference>
<evidence type="ECO:0000256" key="1">
    <source>
        <dbReference type="ARBA" id="ARBA00023015"/>
    </source>
</evidence>
<dbReference type="RefSeq" id="WP_212321013.1">
    <property type="nucleotide sequence ID" value="NZ_AP024463.1"/>
</dbReference>
<keyword evidence="4" id="KW-0804">Transcription</keyword>
<dbReference type="Pfam" id="PF04542">
    <property type="entry name" value="Sigma70_r2"/>
    <property type="match status" value="1"/>
</dbReference>
<name>A0ABX7Y239_9ACTN</name>
<sequence length="242" mass="26697">MNTTKLVLPASLLSAGEETSLARQIEAGMYAEHLIVTGDRRYPYSALRRVIRAGAQAREQFFQANLRLVMKLAARSAHHPGLSLDDLFQEGCLALGEAIRRFDYRRGTRFSTFAYEYISRTVNHAVRTHCGSLDLVRTAHGGRQPVRFTELDQAPPGLITCDGGFDAVDRSSMDFLELLGTAGLVLKLRFGIGTARRSREQAGELLGMSATSVKRLEERALNQARILLSAERCRVEALSSAA</sequence>
<evidence type="ECO:0000259" key="5">
    <source>
        <dbReference type="Pfam" id="PF04542"/>
    </source>
</evidence>
<keyword evidence="3" id="KW-0238">DNA-binding</keyword>
<keyword evidence="1" id="KW-0805">Transcription regulation</keyword>
<evidence type="ECO:0000256" key="4">
    <source>
        <dbReference type="ARBA" id="ARBA00023163"/>
    </source>
</evidence>
<dbReference type="Proteomes" id="UP000678513">
    <property type="component" value="Chromosome"/>
</dbReference>